<accession>A0A9W4D1T2</accession>
<reference evidence="2" key="1">
    <citation type="submission" date="2020-10" db="EMBL/GenBank/DDBJ databases">
        <authorList>
            <person name="Muller C M."/>
        </authorList>
    </citation>
    <scope>NUCLEOTIDE SEQUENCE</scope>
    <source>
        <strain evidence="2">THUN-12</strain>
    </source>
</reference>
<evidence type="ECO:0000256" key="1">
    <source>
        <dbReference type="SAM" id="MobiDB-lite"/>
    </source>
</evidence>
<dbReference type="Proteomes" id="UP000683417">
    <property type="component" value="Unassembled WGS sequence"/>
</dbReference>
<protein>
    <submittedName>
        <fullName evidence="2">BgTH12-05152</fullName>
    </submittedName>
</protein>
<feature type="region of interest" description="Disordered" evidence="1">
    <location>
        <begin position="1"/>
        <end position="37"/>
    </location>
</feature>
<organism evidence="2 3">
    <name type="scientific">Blumeria graminis f. sp. triticale</name>
    <dbReference type="NCBI Taxonomy" id="1689686"/>
    <lineage>
        <taxon>Eukaryota</taxon>
        <taxon>Fungi</taxon>
        <taxon>Dikarya</taxon>
        <taxon>Ascomycota</taxon>
        <taxon>Pezizomycotina</taxon>
        <taxon>Leotiomycetes</taxon>
        <taxon>Erysiphales</taxon>
        <taxon>Erysiphaceae</taxon>
        <taxon>Blumeria</taxon>
    </lineage>
</organism>
<name>A0A9W4D1T2_BLUGR</name>
<dbReference type="AlphaFoldDB" id="A0A9W4D1T2"/>
<evidence type="ECO:0000313" key="2">
    <source>
        <dbReference type="EMBL" id="CAD6502561.1"/>
    </source>
</evidence>
<evidence type="ECO:0000313" key="3">
    <source>
        <dbReference type="Proteomes" id="UP000683417"/>
    </source>
</evidence>
<sequence length="57" mass="6654">MRFQAHKSLNVHGPSAALFDKSRALTNGTRSKHERDLVERDTREQVYWYPVARVART</sequence>
<gene>
    <name evidence="2" type="ORF">BGTH12_LOCUS3919</name>
</gene>
<dbReference type="EMBL" id="CAJHIT010000006">
    <property type="protein sequence ID" value="CAD6502561.1"/>
    <property type="molecule type" value="Genomic_DNA"/>
</dbReference>
<proteinExistence type="predicted"/>
<comment type="caution">
    <text evidence="2">The sequence shown here is derived from an EMBL/GenBank/DDBJ whole genome shotgun (WGS) entry which is preliminary data.</text>
</comment>